<dbReference type="GO" id="GO:0016787">
    <property type="term" value="F:hydrolase activity"/>
    <property type="evidence" value="ECO:0007669"/>
    <property type="project" value="InterPro"/>
</dbReference>
<feature type="domain" description="Dienelactone hydrolase" evidence="1">
    <location>
        <begin position="14"/>
        <end position="232"/>
    </location>
</feature>
<reference evidence="2 3" key="1">
    <citation type="submission" date="2015-10" db="EMBL/GenBank/DDBJ databases">
        <title>Conservation of the essential genome among Caulobacter and Brevundimonas species.</title>
        <authorList>
            <person name="Scott D."/>
            <person name="Ely B."/>
        </authorList>
    </citation>
    <scope>NUCLEOTIDE SEQUENCE [LARGE SCALE GENOMIC DNA]</scope>
    <source>
        <strain evidence="2 3">CB4</strain>
    </source>
</reference>
<dbReference type="PANTHER" id="PTHR46623:SF6">
    <property type="entry name" value="ALPHA_BETA-HYDROLASES SUPERFAMILY PROTEIN"/>
    <property type="match status" value="1"/>
</dbReference>
<dbReference type="Gene3D" id="3.40.50.1820">
    <property type="entry name" value="alpha/beta hydrolase"/>
    <property type="match status" value="1"/>
</dbReference>
<dbReference type="Pfam" id="PF01738">
    <property type="entry name" value="DLH"/>
    <property type="match status" value="1"/>
</dbReference>
<dbReference type="OrthoDB" id="9771666at2"/>
<name>A0A0P0P3A3_9CAUL</name>
<dbReference type="SUPFAM" id="SSF53474">
    <property type="entry name" value="alpha/beta-Hydrolases"/>
    <property type="match status" value="1"/>
</dbReference>
<dbReference type="KEGG" id="chq:AQ619_17810"/>
<keyword evidence="3" id="KW-1185">Reference proteome</keyword>
<dbReference type="Proteomes" id="UP000056905">
    <property type="component" value="Chromosome"/>
</dbReference>
<dbReference type="InterPro" id="IPR002925">
    <property type="entry name" value="Dienelactn_hydro"/>
</dbReference>
<evidence type="ECO:0000259" key="1">
    <source>
        <dbReference type="Pfam" id="PF01738"/>
    </source>
</evidence>
<protein>
    <submittedName>
        <fullName evidence="2">Carboxymethylenebutenolidase</fullName>
    </submittedName>
</protein>
<dbReference type="EMBL" id="CP013002">
    <property type="protein sequence ID" value="ALL15068.1"/>
    <property type="molecule type" value="Genomic_DNA"/>
</dbReference>
<evidence type="ECO:0000313" key="3">
    <source>
        <dbReference type="Proteomes" id="UP000056905"/>
    </source>
</evidence>
<accession>A0A0P0P3A3</accession>
<dbReference type="InterPro" id="IPR051049">
    <property type="entry name" value="Dienelactone_hydrolase-like"/>
</dbReference>
<dbReference type="STRING" id="69395.AQ619_17810"/>
<proteinExistence type="predicted"/>
<organism evidence="2 3">
    <name type="scientific">Caulobacter henricii</name>
    <dbReference type="NCBI Taxonomy" id="69395"/>
    <lineage>
        <taxon>Bacteria</taxon>
        <taxon>Pseudomonadati</taxon>
        <taxon>Pseudomonadota</taxon>
        <taxon>Alphaproteobacteria</taxon>
        <taxon>Caulobacterales</taxon>
        <taxon>Caulobacteraceae</taxon>
        <taxon>Caulobacter</taxon>
    </lineage>
</organism>
<dbReference type="AlphaFoldDB" id="A0A0P0P3A3"/>
<dbReference type="eggNOG" id="COG0412">
    <property type="taxonomic scope" value="Bacteria"/>
</dbReference>
<sequence>MSETLSITTPDGAFTAYVARPQADPAASPAPAIVVIQEIFGVNKVMRDICDSLAAQGFVAICPDLFWRIEPGIDITDQSEAEWKRAFELFNAFDVDNGVADIAATIAAVRAMAGVSGKVGAVGYCLGGLLAFLTATRTDADACVSYYGVGLEKHVGEADKLARPLLMHIAEKDQFVPPEAQAVILTALKDHPQIEIHTYVGRDHAFAREGGAHYDAADAAMANGRSLAFFKTNLG</sequence>
<dbReference type="InterPro" id="IPR029058">
    <property type="entry name" value="AB_hydrolase_fold"/>
</dbReference>
<dbReference type="RefSeq" id="WP_062150885.1">
    <property type="nucleotide sequence ID" value="NZ_CP013002.1"/>
</dbReference>
<dbReference type="PANTHER" id="PTHR46623">
    <property type="entry name" value="CARBOXYMETHYLENEBUTENOLIDASE-RELATED"/>
    <property type="match status" value="1"/>
</dbReference>
<gene>
    <name evidence="2" type="ORF">AQ619_17810</name>
</gene>
<evidence type="ECO:0000313" key="2">
    <source>
        <dbReference type="EMBL" id="ALL15068.1"/>
    </source>
</evidence>